<organism evidence="1 2">
    <name type="scientific">Shewanella benthica KT99</name>
    <dbReference type="NCBI Taxonomy" id="314608"/>
    <lineage>
        <taxon>Bacteria</taxon>
        <taxon>Pseudomonadati</taxon>
        <taxon>Pseudomonadota</taxon>
        <taxon>Gammaproteobacteria</taxon>
        <taxon>Alteromonadales</taxon>
        <taxon>Shewanellaceae</taxon>
        <taxon>Shewanella</taxon>
    </lineage>
</organism>
<protein>
    <submittedName>
        <fullName evidence="1">Uncharacterized protein</fullName>
    </submittedName>
</protein>
<keyword evidence="2" id="KW-1185">Reference proteome</keyword>
<comment type="caution">
    <text evidence="1">The sequence shown here is derived from an EMBL/GenBank/DDBJ whole genome shotgun (WGS) entry which is preliminary data.</text>
</comment>
<evidence type="ECO:0000313" key="1">
    <source>
        <dbReference type="EMBL" id="EDP99486.1"/>
    </source>
</evidence>
<dbReference type="AlphaFoldDB" id="A9EKI8"/>
<dbReference type="Proteomes" id="UP000005839">
    <property type="component" value="Unassembled WGS sequence"/>
</dbReference>
<gene>
    <name evidence="1" type="ORF">KT99_11485</name>
</gene>
<evidence type="ECO:0000313" key="2">
    <source>
        <dbReference type="Proteomes" id="UP000005839"/>
    </source>
</evidence>
<sequence>MFTLDILWTSAPLVYPQANQYTRTKTLSETDGDSVAAALTRAIAKRVHKRPIKS</sequence>
<name>A9EKI8_9GAMM</name>
<accession>A9EKI8</accession>
<proteinExistence type="predicted"/>
<dbReference type="EMBL" id="ABIC01000038">
    <property type="protein sequence ID" value="EDP99486.1"/>
    <property type="molecule type" value="Genomic_DNA"/>
</dbReference>
<reference evidence="1 2" key="1">
    <citation type="submission" date="2007-10" db="EMBL/GenBank/DDBJ databases">
        <authorList>
            <person name="Yayanos A."/>
            <person name="Ferriera S."/>
            <person name="Johnson J."/>
            <person name="Kravitz S."/>
            <person name="Halpern A."/>
            <person name="Remington K."/>
            <person name="Beeson K."/>
            <person name="Tran B."/>
            <person name="Rogers Y.-H."/>
            <person name="Friedman R."/>
            <person name="Venter J.C."/>
        </authorList>
    </citation>
    <scope>NUCLEOTIDE SEQUENCE [LARGE SCALE GENOMIC DNA]</scope>
    <source>
        <strain evidence="1 2">KT99</strain>
    </source>
</reference>